<evidence type="ECO:0000256" key="7">
    <source>
        <dbReference type="ARBA" id="ARBA00045231"/>
    </source>
</evidence>
<comment type="caution">
    <text evidence="11">The sequence shown here is derived from an EMBL/GenBank/DDBJ whole genome shotgun (WGS) entry which is preliminary data.</text>
</comment>
<dbReference type="SUPFAM" id="SSF46785">
    <property type="entry name" value="Winged helix' DNA-binding domain"/>
    <property type="match status" value="1"/>
</dbReference>
<dbReference type="GO" id="GO:0047763">
    <property type="term" value="F:caffeate O-methyltransferase activity"/>
    <property type="evidence" value="ECO:0007669"/>
    <property type="project" value="UniProtKB-EC"/>
</dbReference>
<dbReference type="GO" id="GO:0032259">
    <property type="term" value="P:methylation"/>
    <property type="evidence" value="ECO:0007669"/>
    <property type="project" value="UniProtKB-KW"/>
</dbReference>
<dbReference type="InterPro" id="IPR001077">
    <property type="entry name" value="COMT_C"/>
</dbReference>
<dbReference type="STRING" id="157652.A0A371DZN7"/>
<dbReference type="AlphaFoldDB" id="A0A371DZN7"/>
<proteinExistence type="predicted"/>
<dbReference type="GO" id="GO:0009809">
    <property type="term" value="P:lignin biosynthetic process"/>
    <property type="evidence" value="ECO:0007669"/>
    <property type="project" value="UniProtKB-KW"/>
</dbReference>
<dbReference type="GO" id="GO:0008757">
    <property type="term" value="F:S-adenosylmethionine-dependent methyltransferase activity"/>
    <property type="evidence" value="ECO:0007669"/>
    <property type="project" value="UniProtKB-ARBA"/>
</dbReference>
<keyword evidence="12" id="KW-1185">Reference proteome</keyword>
<dbReference type="Pfam" id="PF08100">
    <property type="entry name" value="Dimerisation"/>
    <property type="match status" value="1"/>
</dbReference>
<dbReference type="InterPro" id="IPR036388">
    <property type="entry name" value="WH-like_DNA-bd_sf"/>
</dbReference>
<keyword evidence="5" id="KW-0438">Lignin biosynthesis</keyword>
<keyword evidence="4" id="KW-0949">S-adenosyl-L-methionine</keyword>
<dbReference type="SUPFAM" id="SSF53335">
    <property type="entry name" value="S-adenosyl-L-methionine-dependent methyltransferases"/>
    <property type="match status" value="1"/>
</dbReference>
<evidence type="ECO:0000259" key="10">
    <source>
        <dbReference type="Pfam" id="PF08100"/>
    </source>
</evidence>
<evidence type="ECO:0000256" key="8">
    <source>
        <dbReference type="PIRSR" id="PIRSR005739-1"/>
    </source>
</evidence>
<dbReference type="OrthoDB" id="1606438at2759"/>
<feature type="domain" description="O-methyltransferase C-terminal" evidence="9">
    <location>
        <begin position="134"/>
        <end position="338"/>
    </location>
</feature>
<feature type="active site" description="Proton acceptor" evidence="8">
    <location>
        <position position="262"/>
    </location>
</feature>
<gene>
    <name evidence="11" type="ORF">CR513_62724</name>
</gene>
<dbReference type="EMBL" id="QJKJ01017939">
    <property type="protein sequence ID" value="RDX57994.1"/>
    <property type="molecule type" value="Genomic_DNA"/>
</dbReference>
<dbReference type="Gene3D" id="1.10.10.10">
    <property type="entry name" value="Winged helix-like DNA-binding domain superfamily/Winged helix DNA-binding domain"/>
    <property type="match status" value="1"/>
</dbReference>
<dbReference type="InterPro" id="IPR036390">
    <property type="entry name" value="WH_DNA-bd_sf"/>
</dbReference>
<dbReference type="GO" id="GO:0046983">
    <property type="term" value="F:protein dimerization activity"/>
    <property type="evidence" value="ECO:0007669"/>
    <property type="project" value="InterPro"/>
</dbReference>
<dbReference type="PANTHER" id="PTHR11746">
    <property type="entry name" value="O-METHYLTRANSFERASE"/>
    <property type="match status" value="1"/>
</dbReference>
<evidence type="ECO:0000256" key="2">
    <source>
        <dbReference type="ARBA" id="ARBA00022603"/>
    </source>
</evidence>
<sequence>MGTPEDGAESFFCALQIVNSVSLPLSLHAVLDLGVFDIIHKAGPDARVSAQDIAAQFSSNNPDAPTMLDRILMLLASHSLLHCSLSHDQFGSFKRLYSLNSVSRYFIPNQDGFSLKPLVALIHDKVFLQSWLVSELKEAILEGGIPFNRVHGMHAFEYPSSDPRFNQVFNAAMSSSTHLSAKRILESYKGFEHINKLVDVGGGFGTNLNYIISKYPNIQGINFDLPHVIKEAPSYPGVKHEGGDMFESVPHGDAIFMKFILHDWNDERCLKLLKNCYNAIPDDGKVIVVEQVLPTTPETSTLVKIACQTDVLMMTQNPGGKERNEQEFKELAKASGFKDIRYDCFAYDLRVMEFFK</sequence>
<dbReference type="FunFam" id="1.10.10.10:FF:000357">
    <property type="entry name" value="Caffeic acid 3-O-methyltransferase"/>
    <property type="match status" value="1"/>
</dbReference>
<evidence type="ECO:0000256" key="4">
    <source>
        <dbReference type="ARBA" id="ARBA00022691"/>
    </source>
</evidence>
<dbReference type="InterPro" id="IPR016461">
    <property type="entry name" value="COMT-like"/>
</dbReference>
<accession>A0A371DZN7</accession>
<dbReference type="InterPro" id="IPR012967">
    <property type="entry name" value="COMT_dimerisation"/>
</dbReference>
<dbReference type="Proteomes" id="UP000257109">
    <property type="component" value="Unassembled WGS sequence"/>
</dbReference>
<keyword evidence="3" id="KW-0808">Transferase</keyword>
<dbReference type="PROSITE" id="PS51683">
    <property type="entry name" value="SAM_OMT_II"/>
    <property type="match status" value="1"/>
</dbReference>
<name>A0A371DZN7_MUCPR</name>
<comment type="function">
    <text evidence="7">Catalyzes the conversion of caffeic acid to ferulic acid and of 5-hydroxyferulic acid to sinapic acid. The resulting products may subsequently be converted to the corresponding alcohols that are incorporated into lignins.</text>
</comment>
<evidence type="ECO:0000256" key="5">
    <source>
        <dbReference type="ARBA" id="ARBA00022733"/>
    </source>
</evidence>
<evidence type="ECO:0000256" key="6">
    <source>
        <dbReference type="ARBA" id="ARBA00039011"/>
    </source>
</evidence>
<dbReference type="Pfam" id="PF00891">
    <property type="entry name" value="Methyltransf_2"/>
    <property type="match status" value="1"/>
</dbReference>
<dbReference type="Gene3D" id="3.40.50.150">
    <property type="entry name" value="Vaccinia Virus protein VP39"/>
    <property type="match status" value="1"/>
</dbReference>
<keyword evidence="2" id="KW-0489">Methyltransferase</keyword>
<reference evidence="11" key="1">
    <citation type="submission" date="2018-05" db="EMBL/GenBank/DDBJ databases">
        <title>Draft genome of Mucuna pruriens seed.</title>
        <authorList>
            <person name="Nnadi N.E."/>
            <person name="Vos R."/>
            <person name="Hasami M.H."/>
            <person name="Devisetty U.K."/>
            <person name="Aguiy J.C."/>
        </authorList>
    </citation>
    <scope>NUCLEOTIDE SEQUENCE [LARGE SCALE GENOMIC DNA]</scope>
    <source>
        <strain evidence="11">JCA_2017</strain>
    </source>
</reference>
<organism evidence="11 12">
    <name type="scientific">Mucuna pruriens</name>
    <name type="common">Velvet bean</name>
    <name type="synonym">Dolichos pruriens</name>
    <dbReference type="NCBI Taxonomy" id="157652"/>
    <lineage>
        <taxon>Eukaryota</taxon>
        <taxon>Viridiplantae</taxon>
        <taxon>Streptophyta</taxon>
        <taxon>Embryophyta</taxon>
        <taxon>Tracheophyta</taxon>
        <taxon>Spermatophyta</taxon>
        <taxon>Magnoliopsida</taxon>
        <taxon>eudicotyledons</taxon>
        <taxon>Gunneridae</taxon>
        <taxon>Pentapetalae</taxon>
        <taxon>rosids</taxon>
        <taxon>fabids</taxon>
        <taxon>Fabales</taxon>
        <taxon>Fabaceae</taxon>
        <taxon>Papilionoideae</taxon>
        <taxon>50 kb inversion clade</taxon>
        <taxon>NPAAA clade</taxon>
        <taxon>indigoferoid/millettioid clade</taxon>
        <taxon>Phaseoleae</taxon>
        <taxon>Mucuna</taxon>
    </lineage>
</organism>
<feature type="non-terminal residue" evidence="11">
    <location>
        <position position="1"/>
    </location>
</feature>
<evidence type="ECO:0000256" key="1">
    <source>
        <dbReference type="ARBA" id="ARBA00004928"/>
    </source>
</evidence>
<dbReference type="InterPro" id="IPR029063">
    <property type="entry name" value="SAM-dependent_MTases_sf"/>
</dbReference>
<dbReference type="PIRSF" id="PIRSF005739">
    <property type="entry name" value="O-mtase"/>
    <property type="match status" value="1"/>
</dbReference>
<dbReference type="EC" id="2.1.1.68" evidence="6"/>
<protein>
    <recommendedName>
        <fullName evidence="6">caffeate O-methyltransferase</fullName>
        <ecNumber evidence="6">2.1.1.68</ecNumber>
    </recommendedName>
</protein>
<evidence type="ECO:0000259" key="9">
    <source>
        <dbReference type="Pfam" id="PF00891"/>
    </source>
</evidence>
<comment type="pathway">
    <text evidence="1">Aromatic compound metabolism; phenylpropanoid biosynthesis.</text>
</comment>
<dbReference type="FunFam" id="3.40.50.150:FF:000061">
    <property type="entry name" value="Caffeic acid O-methyltransferase"/>
    <property type="match status" value="1"/>
</dbReference>
<feature type="domain" description="O-methyltransferase dimerisation" evidence="10">
    <location>
        <begin position="16"/>
        <end position="107"/>
    </location>
</feature>
<evidence type="ECO:0000256" key="3">
    <source>
        <dbReference type="ARBA" id="ARBA00022679"/>
    </source>
</evidence>
<evidence type="ECO:0000313" key="12">
    <source>
        <dbReference type="Proteomes" id="UP000257109"/>
    </source>
</evidence>
<evidence type="ECO:0000313" key="11">
    <source>
        <dbReference type="EMBL" id="RDX57994.1"/>
    </source>
</evidence>